<evidence type="ECO:0000313" key="1">
    <source>
        <dbReference type="EMBL" id="QFG74472.1"/>
    </source>
</evidence>
<protein>
    <submittedName>
        <fullName evidence="1">Uncharacterized protein</fullName>
    </submittedName>
</protein>
<dbReference type="EMBL" id="MN448288">
    <property type="protein sequence ID" value="QFG74472.1"/>
    <property type="molecule type" value="Genomic_DNA"/>
</dbReference>
<name>A0A5J6VK84_9VIRU</name>
<reference evidence="1" key="1">
    <citation type="journal article" date="2019" name="Philos. Trans. R. Soc. Lond., B, Biol. Sci.">
        <title>Targeted metagenomic recovery of four divergent viruses reveals shared and distinctive characteristics of giant viruses of marine eukaryotes.</title>
        <authorList>
            <person name="Needham D.M."/>
            <person name="Poirier C."/>
            <person name="Hehenberger E."/>
            <person name="Jimenez V."/>
            <person name="Swalwell J.E."/>
            <person name="Santoro A.E."/>
            <person name="Worden A.Z."/>
        </authorList>
    </citation>
    <scope>NUCLEOTIDE SEQUENCE</scope>
    <source>
        <strain evidence="1">MPacV-611</strain>
    </source>
</reference>
<proteinExistence type="predicted"/>
<accession>A0A5J6VK84</accession>
<organism evidence="1">
    <name type="scientific">Megaviridae environmental sample</name>
    <dbReference type="NCBI Taxonomy" id="1737588"/>
    <lineage>
        <taxon>Viruses</taxon>
        <taxon>Varidnaviria</taxon>
        <taxon>Bamfordvirae</taxon>
        <taxon>Nucleocytoviricota</taxon>
        <taxon>Megaviricetes</taxon>
        <taxon>Imitervirales</taxon>
        <taxon>Mimiviridae</taxon>
        <taxon>environmental samples</taxon>
    </lineage>
</organism>
<sequence length="79" mass="9532">MDRTNNSKTDIILFKKGEKIINIYNKKTGTIDYLRNDSWEKKNNHPYNRFYYSVSYDDGTFETYENITNLKNKNVPLRK</sequence>